<keyword evidence="3" id="KW-1185">Reference proteome</keyword>
<dbReference type="Proteomes" id="UP001396898">
    <property type="component" value="Unassembled WGS sequence"/>
</dbReference>
<sequence length="257" mass="26747">MTRAPAAPARSIIATLPASPPPVPTRGAAPAVTGRPPPGGAAVGAFTGAPVAVPAFPTPRTFDVVALSPALTAGSLARAPPVASAGAAEEGAVTRAPAAGVTVVRVVTVFLLVTVTAAAELAAPTPAWPPSSMMMTSCFHRGLEGGCSPPGDLRSAAAMPTGGGAPGENLRTWRSWATMAWFPNCSRRVSIHESSREGVSWYDSGQAACAYHNLLWLLWKRPSRPRRLLLRTSWLYVDMVYDGEKEVEEVPASDTNE</sequence>
<protein>
    <submittedName>
        <fullName evidence="2">Uncharacterized protein</fullName>
    </submittedName>
</protein>
<accession>A0ABR1RZ23</accession>
<evidence type="ECO:0000256" key="1">
    <source>
        <dbReference type="SAM" id="MobiDB-lite"/>
    </source>
</evidence>
<feature type="compositionally biased region" description="Low complexity" evidence="1">
    <location>
        <begin position="1"/>
        <end position="15"/>
    </location>
</feature>
<gene>
    <name evidence="2" type="ORF">PG991_007056</name>
</gene>
<evidence type="ECO:0000313" key="3">
    <source>
        <dbReference type="Proteomes" id="UP001396898"/>
    </source>
</evidence>
<name>A0ABR1RZ23_9PEZI</name>
<reference evidence="2 3" key="1">
    <citation type="submission" date="2023-01" db="EMBL/GenBank/DDBJ databases">
        <title>Analysis of 21 Apiospora genomes using comparative genomics revels a genus with tremendous synthesis potential of carbohydrate active enzymes and secondary metabolites.</title>
        <authorList>
            <person name="Sorensen T."/>
        </authorList>
    </citation>
    <scope>NUCLEOTIDE SEQUENCE [LARGE SCALE GENOMIC DNA]</scope>
    <source>
        <strain evidence="2 3">CBS 20057</strain>
    </source>
</reference>
<comment type="caution">
    <text evidence="2">The sequence shown here is derived from an EMBL/GenBank/DDBJ whole genome shotgun (WGS) entry which is preliminary data.</text>
</comment>
<proteinExistence type="predicted"/>
<dbReference type="EMBL" id="JAQQWI010000009">
    <property type="protein sequence ID" value="KAK8023175.1"/>
    <property type="molecule type" value="Genomic_DNA"/>
</dbReference>
<evidence type="ECO:0000313" key="2">
    <source>
        <dbReference type="EMBL" id="KAK8023175.1"/>
    </source>
</evidence>
<feature type="region of interest" description="Disordered" evidence="1">
    <location>
        <begin position="1"/>
        <end position="36"/>
    </location>
</feature>
<organism evidence="2 3">
    <name type="scientific">Apiospora marii</name>
    <dbReference type="NCBI Taxonomy" id="335849"/>
    <lineage>
        <taxon>Eukaryota</taxon>
        <taxon>Fungi</taxon>
        <taxon>Dikarya</taxon>
        <taxon>Ascomycota</taxon>
        <taxon>Pezizomycotina</taxon>
        <taxon>Sordariomycetes</taxon>
        <taxon>Xylariomycetidae</taxon>
        <taxon>Amphisphaeriales</taxon>
        <taxon>Apiosporaceae</taxon>
        <taxon>Apiospora</taxon>
    </lineage>
</organism>